<reference evidence="7" key="2">
    <citation type="submission" date="2020-06" db="EMBL/GenBank/DDBJ databases">
        <authorList>
            <person name="Sheffer M."/>
        </authorList>
    </citation>
    <scope>NUCLEOTIDE SEQUENCE</scope>
</reference>
<dbReference type="Proteomes" id="UP000807504">
    <property type="component" value="Unassembled WGS sequence"/>
</dbReference>
<feature type="transmembrane region" description="Helical" evidence="5">
    <location>
        <begin position="826"/>
        <end position="843"/>
    </location>
</feature>
<keyword evidence="2 5" id="KW-0812">Transmembrane</keyword>
<dbReference type="SUPFAM" id="SSF103473">
    <property type="entry name" value="MFS general substrate transporter"/>
    <property type="match status" value="2"/>
</dbReference>
<comment type="subcellular location">
    <subcellularLocation>
        <location evidence="1">Membrane</location>
        <topology evidence="1">Multi-pass membrane protein</topology>
    </subcellularLocation>
</comment>
<comment type="caution">
    <text evidence="7">The sequence shown here is derived from an EMBL/GenBank/DDBJ whole genome shotgun (WGS) entry which is preliminary data.</text>
</comment>
<dbReference type="InterPro" id="IPR036259">
    <property type="entry name" value="MFS_trans_sf"/>
</dbReference>
<feature type="transmembrane region" description="Helical" evidence="5">
    <location>
        <begin position="941"/>
        <end position="964"/>
    </location>
</feature>
<dbReference type="CDD" id="cd17317">
    <property type="entry name" value="MFS_SLC22"/>
    <property type="match status" value="1"/>
</dbReference>
<evidence type="ECO:0000313" key="7">
    <source>
        <dbReference type="EMBL" id="KAF8777886.1"/>
    </source>
</evidence>
<dbReference type="GO" id="GO:0016020">
    <property type="term" value="C:membrane"/>
    <property type="evidence" value="ECO:0007669"/>
    <property type="project" value="UniProtKB-SubCell"/>
</dbReference>
<feature type="transmembrane region" description="Helical" evidence="5">
    <location>
        <begin position="855"/>
        <end position="876"/>
    </location>
</feature>
<keyword evidence="4 5" id="KW-0472">Membrane</keyword>
<feature type="transmembrane region" description="Helical" evidence="5">
    <location>
        <begin position="122"/>
        <end position="140"/>
    </location>
</feature>
<feature type="transmembrane region" description="Helical" evidence="5">
    <location>
        <begin position="273"/>
        <end position="292"/>
    </location>
</feature>
<name>A0A8T0EU25_ARGBR</name>
<dbReference type="AlphaFoldDB" id="A0A8T0EU25"/>
<keyword evidence="3 5" id="KW-1133">Transmembrane helix</keyword>
<feature type="transmembrane region" description="Helical" evidence="5">
    <location>
        <begin position="12"/>
        <end position="29"/>
    </location>
</feature>
<feature type="transmembrane region" description="Helical" evidence="5">
    <location>
        <begin position="883"/>
        <end position="902"/>
    </location>
</feature>
<feature type="transmembrane region" description="Helical" evidence="5">
    <location>
        <begin position="97"/>
        <end position="116"/>
    </location>
</feature>
<dbReference type="Pfam" id="PF00083">
    <property type="entry name" value="Sugar_tr"/>
    <property type="match status" value="2"/>
</dbReference>
<keyword evidence="8" id="KW-1185">Reference proteome</keyword>
<evidence type="ECO:0000256" key="3">
    <source>
        <dbReference type="ARBA" id="ARBA00022989"/>
    </source>
</evidence>
<proteinExistence type="predicted"/>
<dbReference type="FunFam" id="1.20.1250.20:FF:000023">
    <property type="entry name" value="Solute carrier family 22 member 6"/>
    <property type="match status" value="1"/>
</dbReference>
<feature type="transmembrane region" description="Helical" evidence="5">
    <location>
        <begin position="66"/>
        <end position="85"/>
    </location>
</feature>
<feature type="transmembrane region" description="Helical" evidence="5">
    <location>
        <begin position="652"/>
        <end position="672"/>
    </location>
</feature>
<sequence length="1070" mass="120252">MVCKDDHYSSLVLSLMFVGITVGTPLFGLMSDRWGRKPTFLLTAFVIAVTDIGSTLSPYFELYLVLRTLNGLCITTIYTLAFILLLELVSPDIRARVNGLATTAWTIGMCTLPLIAWLTRNWLYLSITTTAATFCLLLYWRVLPESPSWLISQGRYEEAHTILSKISKSNSKTVHQTDHLMEAIKKLGDQLQNQQSAEEKASPLDFFKYPKLRMRFLLITICWISGCLPYYGHQVNARNLAGNEFLNFLYLSAVEIPATLFAWAMMESMGRKWCSIVSFSLATFACILPMVFPAEMAMIGVIAALLAKAGTSAAYMTVYIQAPELFPTSLRAVGMGMCSTIGSGSTLLAPYIVYLAKFGANIPFICFAVIALCGVIAALFLPETLDQKLPQTVTDVEEFVSKRPFFACGRFEDAEDPEPYPPFQPIIGARSSIMRKRWIDPIEIRCVTKRNSMDSVMGVFVLPAPEVKTLHVQKQRKELKKLKGKLMTFAAILRDIGDFGPYQKILLLLFFIPCFTVIPFFSMHVIFLTGIPDHWCYVPEVAKSNLSLVVQKTLISPPSDPHCSMYDVNYTEILMSEEADFNENTPTKSCDKGWYYEKSEFDETAVTKWNLVCKDDHYVPLILATTFIGNFIGAQFFSSLANKIGRITTFKITALIITVADIGSSLSTTFWMVIFLRIIQGTAISTIYSTPYALLLELVRPDLRTWMNEVSSISWTAGLCLVPMLAWMTRNWVALSGVNSVCAFVLFLCSQSIPESPLWLISQKRFVKATDVLKMIGKFNRDSLPEDNQLLQRVKDFGDEYQRAVEDQMVNSPRDFFIYPILRKRCALVALIWLLNSVPYFGLQMNTRYLEGNKFVNFFLASIVEVPAHFATWICLARYGRRGCLLSTFVTASISCFLPFPFQTYKAVHVLVTFIVKGCTSSAYITLYIQGPELFPLILRAAGIGMCCTVGSIGGIIAPYAVYLYKYADYAPFLVFSAAMAIAAFCASCLPETVGRNLPVSAIEAENFERDWKYFDCAGCPKVDKVPLNQEAVFPLHETEEYRRRSTIHKAFTALFNNKSETAILMRNTL</sequence>
<dbReference type="PANTHER" id="PTHR24064">
    <property type="entry name" value="SOLUTE CARRIER FAMILY 22 MEMBER"/>
    <property type="match status" value="1"/>
</dbReference>
<evidence type="ECO:0000313" key="8">
    <source>
        <dbReference type="Proteomes" id="UP000807504"/>
    </source>
</evidence>
<feature type="transmembrane region" description="Helical" evidence="5">
    <location>
        <begin position="908"/>
        <end position="929"/>
    </location>
</feature>
<feature type="transmembrane region" description="Helical" evidence="5">
    <location>
        <begin position="41"/>
        <end position="60"/>
    </location>
</feature>
<protein>
    <submittedName>
        <fullName evidence="7">Beta-alanine transporter like protein</fullName>
    </submittedName>
</protein>
<dbReference type="PROSITE" id="PS50850">
    <property type="entry name" value="MFS"/>
    <property type="match status" value="2"/>
</dbReference>
<dbReference type="InterPro" id="IPR005828">
    <property type="entry name" value="MFS_sugar_transport-like"/>
</dbReference>
<dbReference type="InterPro" id="IPR020846">
    <property type="entry name" value="MFS_dom"/>
</dbReference>
<dbReference type="GO" id="GO:0022857">
    <property type="term" value="F:transmembrane transporter activity"/>
    <property type="evidence" value="ECO:0007669"/>
    <property type="project" value="InterPro"/>
</dbReference>
<evidence type="ECO:0000256" key="2">
    <source>
        <dbReference type="ARBA" id="ARBA00022692"/>
    </source>
</evidence>
<feature type="domain" description="Major facilitator superfamily (MFS) profile" evidence="6">
    <location>
        <begin position="1"/>
        <end position="386"/>
    </location>
</feature>
<dbReference type="Gene3D" id="1.20.1250.20">
    <property type="entry name" value="MFS general substrate transporter like domains"/>
    <property type="match status" value="2"/>
</dbReference>
<organism evidence="7 8">
    <name type="scientific">Argiope bruennichi</name>
    <name type="common">Wasp spider</name>
    <name type="synonym">Aranea bruennichi</name>
    <dbReference type="NCBI Taxonomy" id="94029"/>
    <lineage>
        <taxon>Eukaryota</taxon>
        <taxon>Metazoa</taxon>
        <taxon>Ecdysozoa</taxon>
        <taxon>Arthropoda</taxon>
        <taxon>Chelicerata</taxon>
        <taxon>Arachnida</taxon>
        <taxon>Araneae</taxon>
        <taxon>Araneomorphae</taxon>
        <taxon>Entelegynae</taxon>
        <taxon>Araneoidea</taxon>
        <taxon>Araneidae</taxon>
        <taxon>Argiope</taxon>
    </lineage>
</organism>
<feature type="transmembrane region" description="Helical" evidence="5">
    <location>
        <begin position="970"/>
        <end position="990"/>
    </location>
</feature>
<feature type="transmembrane region" description="Helical" evidence="5">
    <location>
        <begin position="505"/>
        <end position="527"/>
    </location>
</feature>
<feature type="transmembrane region" description="Helical" evidence="5">
    <location>
        <begin position="362"/>
        <end position="381"/>
    </location>
</feature>
<gene>
    <name evidence="7" type="ORF">HNY73_014667</name>
</gene>
<reference evidence="7" key="1">
    <citation type="journal article" date="2020" name="bioRxiv">
        <title>Chromosome-level reference genome of the European wasp spider Argiope bruennichi: a resource for studies on range expansion and evolutionary adaptation.</title>
        <authorList>
            <person name="Sheffer M.M."/>
            <person name="Hoppe A."/>
            <person name="Krehenwinkel H."/>
            <person name="Uhl G."/>
            <person name="Kuss A.W."/>
            <person name="Jensen L."/>
            <person name="Jensen C."/>
            <person name="Gillespie R.G."/>
            <person name="Hoff K.J."/>
            <person name="Prost S."/>
        </authorList>
    </citation>
    <scope>NUCLEOTIDE SEQUENCE</scope>
</reference>
<evidence type="ECO:0000256" key="4">
    <source>
        <dbReference type="ARBA" id="ARBA00023136"/>
    </source>
</evidence>
<dbReference type="EMBL" id="JABXBU010002072">
    <property type="protein sequence ID" value="KAF8777886.1"/>
    <property type="molecule type" value="Genomic_DNA"/>
</dbReference>
<feature type="transmembrane region" description="Helical" evidence="5">
    <location>
        <begin position="216"/>
        <end position="233"/>
    </location>
</feature>
<evidence type="ECO:0000259" key="6">
    <source>
        <dbReference type="PROSITE" id="PS50850"/>
    </source>
</evidence>
<feature type="domain" description="Major facilitator superfamily (MFS) profile" evidence="6">
    <location>
        <begin position="508"/>
        <end position="995"/>
    </location>
</feature>
<feature type="transmembrane region" description="Helical" evidence="5">
    <location>
        <begin position="245"/>
        <end position="266"/>
    </location>
</feature>
<feature type="transmembrane region" description="Helical" evidence="5">
    <location>
        <begin position="618"/>
        <end position="640"/>
    </location>
</feature>
<feature type="transmembrane region" description="Helical" evidence="5">
    <location>
        <begin position="678"/>
        <end position="699"/>
    </location>
</feature>
<accession>A0A8T0EU25</accession>
<evidence type="ECO:0000256" key="1">
    <source>
        <dbReference type="ARBA" id="ARBA00004141"/>
    </source>
</evidence>
<feature type="transmembrane region" description="Helical" evidence="5">
    <location>
        <begin position="298"/>
        <end position="320"/>
    </location>
</feature>
<feature type="transmembrane region" description="Helical" evidence="5">
    <location>
        <begin position="332"/>
        <end position="356"/>
    </location>
</feature>
<evidence type="ECO:0000256" key="5">
    <source>
        <dbReference type="SAM" id="Phobius"/>
    </source>
</evidence>